<keyword evidence="6" id="KW-1185">Reference proteome</keyword>
<dbReference type="SUPFAM" id="SSF50129">
    <property type="entry name" value="GroES-like"/>
    <property type="match status" value="1"/>
</dbReference>
<dbReference type="PANTHER" id="PTHR43401">
    <property type="entry name" value="L-THREONINE 3-DEHYDROGENASE"/>
    <property type="match status" value="1"/>
</dbReference>
<evidence type="ECO:0000259" key="4">
    <source>
        <dbReference type="Pfam" id="PF08240"/>
    </source>
</evidence>
<evidence type="ECO:0000313" key="5">
    <source>
        <dbReference type="EMBL" id="MFC7404110.1"/>
    </source>
</evidence>
<feature type="domain" description="Alcohol dehydrogenase-like N-terminal" evidence="4">
    <location>
        <begin position="24"/>
        <end position="118"/>
    </location>
</feature>
<dbReference type="InterPro" id="IPR013154">
    <property type="entry name" value="ADH-like_N"/>
</dbReference>
<protein>
    <submittedName>
        <fullName evidence="5">Alcohol dehydrogenase catalytic domain-containing protein</fullName>
    </submittedName>
</protein>
<evidence type="ECO:0000256" key="2">
    <source>
        <dbReference type="ARBA" id="ARBA00023002"/>
    </source>
</evidence>
<keyword evidence="2" id="KW-0560">Oxidoreductase</keyword>
<evidence type="ECO:0000313" key="6">
    <source>
        <dbReference type="Proteomes" id="UP001596455"/>
    </source>
</evidence>
<accession>A0ABW2Q3P4</accession>
<dbReference type="InterPro" id="IPR011032">
    <property type="entry name" value="GroES-like_sf"/>
</dbReference>
<comment type="caution">
    <text evidence="5">The sequence shown here is derived from an EMBL/GenBank/DDBJ whole genome shotgun (WGS) entry which is preliminary data.</text>
</comment>
<dbReference type="InterPro" id="IPR013149">
    <property type="entry name" value="ADH-like_C"/>
</dbReference>
<dbReference type="EMBL" id="JBHTCQ010000001">
    <property type="protein sequence ID" value="MFC7404110.1"/>
    <property type="molecule type" value="Genomic_DNA"/>
</dbReference>
<dbReference type="PANTHER" id="PTHR43401:SF2">
    <property type="entry name" value="L-THREONINE 3-DEHYDROGENASE"/>
    <property type="match status" value="1"/>
</dbReference>
<organism evidence="5 6">
    <name type="scientific">Georgenia alba</name>
    <dbReference type="NCBI Taxonomy" id="2233858"/>
    <lineage>
        <taxon>Bacteria</taxon>
        <taxon>Bacillati</taxon>
        <taxon>Actinomycetota</taxon>
        <taxon>Actinomycetes</taxon>
        <taxon>Micrococcales</taxon>
        <taxon>Bogoriellaceae</taxon>
        <taxon>Georgenia</taxon>
    </lineage>
</organism>
<sequence length="318" mass="32105">MRAVRITGPGTVEIAELDRPGQVAGEVLVEVACAAICSTDRKLVARGQLVGRVPGHEVAGRLADGTPVGVHPDTGCGRCAACRRGQTNLCPDKQAVGIDRDGGLAQAVAVPAAHAVPLDGVPLAVAPLLEPLACCVHAVRRAGAFDGPALVVGAGAMGLLLMWVLQAEGHRVAVCQRSPDRRARAAQLGADAVLGPDDDVVASLGEPPAAVFVTAPGAEALTWALERVATAGVVHAFAGSPGGASVDANLVHYRHLTLVGSTGSGLVDYAAAAELVRRGTVDLARLPVRRTDLAGASGAVTVPEPGSALRTVVDLEAP</sequence>
<dbReference type="Pfam" id="PF00107">
    <property type="entry name" value="ADH_zinc_N"/>
    <property type="match status" value="1"/>
</dbReference>
<evidence type="ECO:0000259" key="3">
    <source>
        <dbReference type="Pfam" id="PF00107"/>
    </source>
</evidence>
<reference evidence="6" key="1">
    <citation type="journal article" date="2019" name="Int. J. Syst. Evol. Microbiol.">
        <title>The Global Catalogue of Microorganisms (GCM) 10K type strain sequencing project: providing services to taxonomists for standard genome sequencing and annotation.</title>
        <authorList>
            <consortium name="The Broad Institute Genomics Platform"/>
            <consortium name="The Broad Institute Genome Sequencing Center for Infectious Disease"/>
            <person name="Wu L."/>
            <person name="Ma J."/>
        </authorList>
    </citation>
    <scope>NUCLEOTIDE SEQUENCE [LARGE SCALE GENOMIC DNA]</scope>
    <source>
        <strain evidence="6">JCM 1490</strain>
    </source>
</reference>
<comment type="cofactor">
    <cofactor evidence="1">
        <name>Zn(2+)</name>
        <dbReference type="ChEBI" id="CHEBI:29105"/>
    </cofactor>
</comment>
<feature type="domain" description="Alcohol dehydrogenase-like C-terminal" evidence="3">
    <location>
        <begin position="156"/>
        <end position="276"/>
    </location>
</feature>
<dbReference type="RefSeq" id="WP_382391196.1">
    <property type="nucleotide sequence ID" value="NZ_JBHTCQ010000001.1"/>
</dbReference>
<name>A0ABW2Q3P4_9MICO</name>
<dbReference type="Pfam" id="PF08240">
    <property type="entry name" value="ADH_N"/>
    <property type="match status" value="1"/>
</dbReference>
<proteinExistence type="predicted"/>
<dbReference type="Gene3D" id="3.90.180.10">
    <property type="entry name" value="Medium-chain alcohol dehydrogenases, catalytic domain"/>
    <property type="match status" value="1"/>
</dbReference>
<gene>
    <name evidence="5" type="ORF">ACFQQL_03230</name>
</gene>
<evidence type="ECO:0000256" key="1">
    <source>
        <dbReference type="ARBA" id="ARBA00001947"/>
    </source>
</evidence>
<dbReference type="Gene3D" id="3.40.50.720">
    <property type="entry name" value="NAD(P)-binding Rossmann-like Domain"/>
    <property type="match status" value="1"/>
</dbReference>
<dbReference type="Proteomes" id="UP001596455">
    <property type="component" value="Unassembled WGS sequence"/>
</dbReference>
<dbReference type="InterPro" id="IPR036291">
    <property type="entry name" value="NAD(P)-bd_dom_sf"/>
</dbReference>
<dbReference type="InterPro" id="IPR050129">
    <property type="entry name" value="Zn_alcohol_dh"/>
</dbReference>
<dbReference type="SUPFAM" id="SSF51735">
    <property type="entry name" value="NAD(P)-binding Rossmann-fold domains"/>
    <property type="match status" value="1"/>
</dbReference>